<dbReference type="InterPro" id="IPR003726">
    <property type="entry name" value="HCY_dom"/>
</dbReference>
<accession>A0A2L0F9Y9</accession>
<keyword evidence="5 8" id="KW-0808">Transferase</keyword>
<evidence type="ECO:0000256" key="5">
    <source>
        <dbReference type="ARBA" id="ARBA00022679"/>
    </source>
</evidence>
<evidence type="ECO:0000256" key="4">
    <source>
        <dbReference type="ARBA" id="ARBA00022630"/>
    </source>
</evidence>
<feature type="binding site" evidence="8">
    <location>
        <position position="213"/>
    </location>
    <ligand>
        <name>Zn(2+)</name>
        <dbReference type="ChEBI" id="CHEBI:29105"/>
    </ligand>
</feature>
<evidence type="ECO:0000256" key="8">
    <source>
        <dbReference type="PROSITE-ProRule" id="PRU00333"/>
    </source>
</evidence>
<protein>
    <submittedName>
        <fullName evidence="10">Homocysteine S-methyltransferase</fullName>
    </submittedName>
</protein>
<dbReference type="Pfam" id="PF02219">
    <property type="entry name" value="MTHFR"/>
    <property type="match status" value="1"/>
</dbReference>
<gene>
    <name evidence="10" type="ORF">SOCE26_099180</name>
</gene>
<evidence type="ECO:0000256" key="2">
    <source>
        <dbReference type="ARBA" id="ARBA00004777"/>
    </source>
</evidence>
<dbReference type="InterPro" id="IPR003171">
    <property type="entry name" value="Mehydrof_redctse-like"/>
</dbReference>
<keyword evidence="7" id="KW-0560">Oxidoreductase</keyword>
<dbReference type="UniPathway" id="UPA00193"/>
<dbReference type="Gene3D" id="3.20.20.220">
    <property type="match status" value="1"/>
</dbReference>
<sequence>MSPTRPAAPFLDAIQRSILVFDGAMGSLLYERGVFVTQNFEQLNVARPELVKKVHADYLAAGANVIETNTFGANRFRLERYGLVDEVRRFNLAGARIAREVAGADAYVAGSIGPTGLVPGVAARDDLTAASATFAEQAGALAEGGADLLALETFRHLDEIKLAIEAAREAAPGLPILASMTFDTNGAVADGSEPERVAQTLRDWGISLLGVNCGDGPQLSLAMAERMAAAGLPLCVQPNAGLPRTVDGRLLYMATPEYFDVFARRMIQAGATMIGGCCGTTPEHVKWIAKSARMLRGTAARDDVWPAARPRISIDTPAGIEPTPLAERSPLAAKIAAGKFVVSVEVNPAPGLDPEGALSAAKMLIDSGVDVVNVADGPRATARMTNLAFCSLLLQRYGIEPILHVCGRDRNLIGQMAHLLGAHAIGIKNLVVITGDPPKVGDYPEATAVYDLDSIGLLHMASTMNRGLDPAGKPIPGGKTSFLLATGLEPGAPDLDKEVARLERKRAAGADIIMTQPVFHQDLLEKVLRRIEHLEMPVLVGVLPLVSYKNAEFLHNEVPGMQIPEEIRERMRKVPAGPEARKEGVKIAREMLFSVRDRVQGAYLMPPLGKYELALEVLDGLKAS</sequence>
<feature type="domain" description="Hcy-binding" evidence="9">
    <location>
        <begin position="7"/>
        <end position="292"/>
    </location>
</feature>
<dbReference type="CDD" id="cd00537">
    <property type="entry name" value="MTHFR"/>
    <property type="match status" value="1"/>
</dbReference>
<name>A0A2L0F9Y9_SORCE</name>
<dbReference type="PROSITE" id="PS50970">
    <property type="entry name" value="HCY"/>
    <property type="match status" value="1"/>
</dbReference>
<dbReference type="GO" id="GO:0035999">
    <property type="term" value="P:tetrahydrofolate interconversion"/>
    <property type="evidence" value="ECO:0007669"/>
    <property type="project" value="UniProtKB-UniPathway"/>
</dbReference>
<keyword evidence="6" id="KW-0274">FAD</keyword>
<dbReference type="GO" id="GO:0046872">
    <property type="term" value="F:metal ion binding"/>
    <property type="evidence" value="ECO:0007669"/>
    <property type="project" value="UniProtKB-KW"/>
</dbReference>
<comment type="pathway">
    <text evidence="2">One-carbon metabolism; tetrahydrofolate interconversion.</text>
</comment>
<dbReference type="RefSeq" id="WP_234023135.1">
    <property type="nucleotide sequence ID" value="NZ_CP012673.1"/>
</dbReference>
<keyword evidence="8" id="KW-0862">Zinc</keyword>
<dbReference type="InterPro" id="IPR029041">
    <property type="entry name" value="FAD-linked_oxidoreductase-like"/>
</dbReference>
<comment type="cofactor">
    <cofactor evidence="1">
        <name>FAD</name>
        <dbReference type="ChEBI" id="CHEBI:57692"/>
    </cofactor>
</comment>
<dbReference type="AlphaFoldDB" id="A0A2L0F9Y9"/>
<feature type="binding site" evidence="8">
    <location>
        <position position="277"/>
    </location>
    <ligand>
        <name>Zn(2+)</name>
        <dbReference type="ChEBI" id="CHEBI:29105"/>
    </ligand>
</feature>
<organism evidence="10 11">
    <name type="scientific">Sorangium cellulosum</name>
    <name type="common">Polyangium cellulosum</name>
    <dbReference type="NCBI Taxonomy" id="56"/>
    <lineage>
        <taxon>Bacteria</taxon>
        <taxon>Pseudomonadati</taxon>
        <taxon>Myxococcota</taxon>
        <taxon>Polyangia</taxon>
        <taxon>Polyangiales</taxon>
        <taxon>Polyangiaceae</taxon>
        <taxon>Sorangium</taxon>
    </lineage>
</organism>
<proteinExistence type="predicted"/>
<evidence type="ECO:0000313" key="10">
    <source>
        <dbReference type="EMBL" id="AUX48384.1"/>
    </source>
</evidence>
<evidence type="ECO:0000256" key="6">
    <source>
        <dbReference type="ARBA" id="ARBA00022827"/>
    </source>
</evidence>
<dbReference type="InterPro" id="IPR036589">
    <property type="entry name" value="HCY_dom_sf"/>
</dbReference>
<dbReference type="GO" id="GO:0008168">
    <property type="term" value="F:methyltransferase activity"/>
    <property type="evidence" value="ECO:0007669"/>
    <property type="project" value="UniProtKB-UniRule"/>
</dbReference>
<dbReference type="SUPFAM" id="SSF51730">
    <property type="entry name" value="FAD-linked oxidoreductase"/>
    <property type="match status" value="1"/>
</dbReference>
<dbReference type="GO" id="GO:0004489">
    <property type="term" value="F:methylenetetrahydrofolate reductase [NAD(P)H] activity"/>
    <property type="evidence" value="ECO:0007669"/>
    <property type="project" value="InterPro"/>
</dbReference>
<keyword evidence="3 8" id="KW-0489">Methyltransferase</keyword>
<dbReference type="GO" id="GO:0006555">
    <property type="term" value="P:methionine metabolic process"/>
    <property type="evidence" value="ECO:0007669"/>
    <property type="project" value="InterPro"/>
</dbReference>
<evidence type="ECO:0000259" key="9">
    <source>
        <dbReference type="PROSITE" id="PS50970"/>
    </source>
</evidence>
<evidence type="ECO:0000256" key="3">
    <source>
        <dbReference type="ARBA" id="ARBA00022603"/>
    </source>
</evidence>
<reference evidence="10 11" key="1">
    <citation type="submission" date="2015-09" db="EMBL/GenBank/DDBJ databases">
        <title>Sorangium comparison.</title>
        <authorList>
            <person name="Zaburannyi N."/>
            <person name="Bunk B."/>
            <person name="Overmann J."/>
            <person name="Mueller R."/>
        </authorList>
    </citation>
    <scope>NUCLEOTIDE SEQUENCE [LARGE SCALE GENOMIC DNA]</scope>
    <source>
        <strain evidence="10 11">So ce26</strain>
    </source>
</reference>
<dbReference type="SUPFAM" id="SSF82282">
    <property type="entry name" value="Homocysteine S-methyltransferase"/>
    <property type="match status" value="1"/>
</dbReference>
<comment type="cofactor">
    <cofactor evidence="8">
        <name>Zn(2+)</name>
        <dbReference type="ChEBI" id="CHEBI:29105"/>
    </cofactor>
</comment>
<evidence type="ECO:0000256" key="7">
    <source>
        <dbReference type="ARBA" id="ARBA00023002"/>
    </source>
</evidence>
<dbReference type="GO" id="GO:0032259">
    <property type="term" value="P:methylation"/>
    <property type="evidence" value="ECO:0007669"/>
    <property type="project" value="UniProtKB-KW"/>
</dbReference>
<dbReference type="PANTHER" id="PTHR11103">
    <property type="entry name" value="SLR1189 PROTEIN"/>
    <property type="match status" value="1"/>
</dbReference>
<keyword evidence="4" id="KW-0285">Flavoprotein</keyword>
<dbReference type="Gene3D" id="3.20.20.330">
    <property type="entry name" value="Homocysteine-binding-like domain"/>
    <property type="match status" value="1"/>
</dbReference>
<dbReference type="EMBL" id="CP012673">
    <property type="protein sequence ID" value="AUX48384.1"/>
    <property type="molecule type" value="Genomic_DNA"/>
</dbReference>
<dbReference type="PANTHER" id="PTHR11103:SF18">
    <property type="entry name" value="SLR1189 PROTEIN"/>
    <property type="match status" value="1"/>
</dbReference>
<keyword evidence="8" id="KW-0479">Metal-binding</keyword>
<dbReference type="NCBIfam" id="NF006396">
    <property type="entry name" value="PRK08645.1"/>
    <property type="match status" value="1"/>
</dbReference>
<feature type="binding site" evidence="8">
    <location>
        <position position="278"/>
    </location>
    <ligand>
        <name>Zn(2+)</name>
        <dbReference type="ChEBI" id="CHEBI:29105"/>
    </ligand>
</feature>
<dbReference type="Pfam" id="PF02574">
    <property type="entry name" value="S-methyl_trans"/>
    <property type="match status" value="1"/>
</dbReference>
<evidence type="ECO:0000313" key="11">
    <source>
        <dbReference type="Proteomes" id="UP000238348"/>
    </source>
</evidence>
<evidence type="ECO:0000256" key="1">
    <source>
        <dbReference type="ARBA" id="ARBA00001974"/>
    </source>
</evidence>
<dbReference type="Proteomes" id="UP000238348">
    <property type="component" value="Chromosome"/>
</dbReference>